<dbReference type="EMBL" id="JBHSOW010000082">
    <property type="protein sequence ID" value="MFC5651919.1"/>
    <property type="molecule type" value="Genomic_DNA"/>
</dbReference>
<comment type="caution">
    <text evidence="1">The sequence shown here is derived from an EMBL/GenBank/DDBJ whole genome shotgun (WGS) entry which is preliminary data.</text>
</comment>
<accession>A0ABW0W5A8</accession>
<name>A0ABW0W5A8_9BACL</name>
<organism evidence="1 2">
    <name type="scientific">Paenibacillus solisilvae</name>
    <dbReference type="NCBI Taxonomy" id="2486751"/>
    <lineage>
        <taxon>Bacteria</taxon>
        <taxon>Bacillati</taxon>
        <taxon>Bacillota</taxon>
        <taxon>Bacilli</taxon>
        <taxon>Bacillales</taxon>
        <taxon>Paenibacillaceae</taxon>
        <taxon>Paenibacillus</taxon>
    </lineage>
</organism>
<protein>
    <submittedName>
        <fullName evidence="1">DUF2508 family protein</fullName>
    </submittedName>
</protein>
<dbReference type="Proteomes" id="UP001596047">
    <property type="component" value="Unassembled WGS sequence"/>
</dbReference>
<dbReference type="RefSeq" id="WP_379190552.1">
    <property type="nucleotide sequence ID" value="NZ_JBHSOW010000082.1"/>
</dbReference>
<sequence>MRWKNFWQSKKKKKYDAGVHKEALELYAEIQLAKKEWDNAGRYFEYAVGKDQIDYAIFAIEAAEKRYEMLLRRAKLHRVETSEWSVLIKETIRGEVI</sequence>
<evidence type="ECO:0000313" key="2">
    <source>
        <dbReference type="Proteomes" id="UP001596047"/>
    </source>
</evidence>
<dbReference type="InterPro" id="IPR019644">
    <property type="entry name" value="DUF2508"/>
</dbReference>
<reference evidence="2" key="1">
    <citation type="journal article" date="2019" name="Int. J. Syst. Evol. Microbiol.">
        <title>The Global Catalogue of Microorganisms (GCM) 10K type strain sequencing project: providing services to taxonomists for standard genome sequencing and annotation.</title>
        <authorList>
            <consortium name="The Broad Institute Genomics Platform"/>
            <consortium name="The Broad Institute Genome Sequencing Center for Infectious Disease"/>
            <person name="Wu L."/>
            <person name="Ma J."/>
        </authorList>
    </citation>
    <scope>NUCLEOTIDE SEQUENCE [LARGE SCALE GENOMIC DNA]</scope>
    <source>
        <strain evidence="2">CGMCC 1.3240</strain>
    </source>
</reference>
<proteinExistence type="predicted"/>
<evidence type="ECO:0000313" key="1">
    <source>
        <dbReference type="EMBL" id="MFC5651919.1"/>
    </source>
</evidence>
<keyword evidence="2" id="KW-1185">Reference proteome</keyword>
<gene>
    <name evidence="1" type="ORF">ACFPYJ_22910</name>
</gene>
<dbReference type="Pfam" id="PF10704">
    <property type="entry name" value="DUF2508"/>
    <property type="match status" value="1"/>
</dbReference>